<keyword evidence="4" id="KW-1185">Reference proteome</keyword>
<organism evidence="3 4">
    <name type="scientific">Stutzerimonas zhaodongensis</name>
    <dbReference type="NCBI Taxonomy" id="1176257"/>
    <lineage>
        <taxon>Bacteria</taxon>
        <taxon>Pseudomonadati</taxon>
        <taxon>Pseudomonadota</taxon>
        <taxon>Gammaproteobacteria</taxon>
        <taxon>Pseudomonadales</taxon>
        <taxon>Pseudomonadaceae</taxon>
        <taxon>Stutzerimonas</taxon>
    </lineage>
</organism>
<protein>
    <submittedName>
        <fullName evidence="3">DUF1911 domain-containing protein</fullName>
    </submittedName>
</protein>
<accession>A0A3M2HI38</accession>
<evidence type="ECO:0000313" key="3">
    <source>
        <dbReference type="EMBL" id="RMH87593.1"/>
    </source>
</evidence>
<evidence type="ECO:0000313" key="4">
    <source>
        <dbReference type="Proteomes" id="UP000269774"/>
    </source>
</evidence>
<dbReference type="RefSeq" id="WP_122168869.1">
    <property type="nucleotide sequence ID" value="NZ_JAMOIB010000012.1"/>
</dbReference>
<feature type="domain" description="PoNi C-terminal" evidence="2">
    <location>
        <begin position="140"/>
        <end position="261"/>
    </location>
</feature>
<dbReference type="Proteomes" id="UP000269774">
    <property type="component" value="Unassembled WGS sequence"/>
</dbReference>
<dbReference type="InterPro" id="IPR015024">
    <property type="entry name" value="PoNi_N"/>
</dbReference>
<comment type="caution">
    <text evidence="3">The sequence shown here is derived from an EMBL/GenBank/DDBJ whole genome shotgun (WGS) entry which is preliminary data.</text>
</comment>
<dbReference type="SUPFAM" id="SSF140731">
    <property type="entry name" value="PA2201 C-terminal domain-like"/>
    <property type="match status" value="1"/>
</dbReference>
<sequence>MVRDLKGSADYWSEWVDYGDQYIAEAKQTAAQQNADPNYLPQYLFTIAQKHWHQMLRRYSAGCRVDTLAIYFPGLLDAWECSEQLGREIWSKEQQVIRSSWKLNLDHYISCFWLVGLGLTLDIPDDQWSRLIALIGNEGQDRLLDKIISKRSPARVIRDEVLYPTPYALLLNAIEAPVEKQALLLKQFVESWFDGLGAAVRNAKHGQAAKVTYPYWYKYGDENFAGGAYFGRWCVEAAVAAKVFRVDDALCVGNQHYPVDLIHLPRNETDSSVQAEVMTERSAQPSAKRGLIARLLSRRN</sequence>
<dbReference type="Pfam" id="PF08928">
    <property type="entry name" value="PoNi_N"/>
    <property type="match status" value="1"/>
</dbReference>
<evidence type="ECO:0000259" key="2">
    <source>
        <dbReference type="Pfam" id="PF08929"/>
    </source>
</evidence>
<feature type="domain" description="PoNi N-terminal" evidence="1">
    <location>
        <begin position="3"/>
        <end position="132"/>
    </location>
</feature>
<dbReference type="InterPro" id="IPR015025">
    <property type="entry name" value="PoNi_C"/>
</dbReference>
<evidence type="ECO:0000259" key="1">
    <source>
        <dbReference type="Pfam" id="PF08928"/>
    </source>
</evidence>
<dbReference type="Pfam" id="PF08929">
    <property type="entry name" value="PoNi_C"/>
    <property type="match status" value="1"/>
</dbReference>
<reference evidence="3 4" key="1">
    <citation type="submission" date="2018-10" db="EMBL/GenBank/DDBJ databases">
        <title>Pseudomonas zhaodongensis NEAU-ST5-21(T) genome.</title>
        <authorList>
            <person name="Peng J."/>
            <person name="Liu Z.-P."/>
        </authorList>
    </citation>
    <scope>NUCLEOTIDE SEQUENCE [LARGE SCALE GENOMIC DNA]</scope>
    <source>
        <strain evidence="3 4">NEAU-ST5-21</strain>
    </source>
</reference>
<gene>
    <name evidence="3" type="ORF">EA797_21095</name>
</gene>
<dbReference type="OrthoDB" id="6058444at2"/>
<proteinExistence type="predicted"/>
<dbReference type="Gene3D" id="1.10.3920.10">
    <property type="entry name" value="PA2201 C-terminal domain-like"/>
    <property type="match status" value="1"/>
</dbReference>
<name>A0A3M2HI38_9GAMM</name>
<dbReference type="AlphaFoldDB" id="A0A3M2HI38"/>
<dbReference type="InterPro" id="IPR028983">
    <property type="entry name" value="PA2201-like_C"/>
</dbReference>
<dbReference type="EMBL" id="RFFM01000010">
    <property type="protein sequence ID" value="RMH87593.1"/>
    <property type="molecule type" value="Genomic_DNA"/>
</dbReference>